<name>A0A9P5Y3T8_9AGAR</name>
<protein>
    <submittedName>
        <fullName evidence="1">Uncharacterized protein</fullName>
    </submittedName>
</protein>
<dbReference type="InterPro" id="IPR009784">
    <property type="entry name" value="DUF1349"/>
</dbReference>
<proteinExistence type="predicted"/>
<sequence length="223" mass="24013">MAPSQLTLPLRPYHTSQAAPTSVPFILSVSPDTDLWLKPAPLNGPPGSLPLISKSQPTFYTPIRLATFNRASVTVSFFAEQLYDQAGAILLYPGDTSKWIKAGLEYVDEQAKRSVVVASGGDHGADWSVSPPLASAKDTDPTKGIVRSTVEFEREEGGRGTSLMIKIGGEVVREVTWVFAKGKEDAGEEEIWVGIYGARPAKGDIGDLKVQVEAWELDVDAGK</sequence>
<keyword evidence="2" id="KW-1185">Reference proteome</keyword>
<evidence type="ECO:0000313" key="1">
    <source>
        <dbReference type="EMBL" id="KAF9462798.1"/>
    </source>
</evidence>
<dbReference type="PANTHER" id="PTHR35332:SF2">
    <property type="entry name" value="REGULATION OF ENOLASE PROTEIN 1"/>
    <property type="match status" value="1"/>
</dbReference>
<gene>
    <name evidence="1" type="ORF">BDZ94DRAFT_1260364</name>
</gene>
<dbReference type="Gene3D" id="2.60.120.200">
    <property type="match status" value="1"/>
</dbReference>
<dbReference type="AlphaFoldDB" id="A0A9P5Y3T8"/>
<accession>A0A9P5Y3T8</accession>
<reference evidence="1" key="1">
    <citation type="submission" date="2020-11" db="EMBL/GenBank/DDBJ databases">
        <authorList>
            <consortium name="DOE Joint Genome Institute"/>
            <person name="Ahrendt S."/>
            <person name="Riley R."/>
            <person name="Andreopoulos W."/>
            <person name="Labutti K."/>
            <person name="Pangilinan J."/>
            <person name="Ruiz-Duenas F.J."/>
            <person name="Barrasa J.M."/>
            <person name="Sanchez-Garcia M."/>
            <person name="Camarero S."/>
            <person name="Miyauchi S."/>
            <person name="Serrano A."/>
            <person name="Linde D."/>
            <person name="Babiker R."/>
            <person name="Drula E."/>
            <person name="Ayuso-Fernandez I."/>
            <person name="Pacheco R."/>
            <person name="Padilla G."/>
            <person name="Ferreira P."/>
            <person name="Barriuso J."/>
            <person name="Kellner H."/>
            <person name="Castanera R."/>
            <person name="Alfaro M."/>
            <person name="Ramirez L."/>
            <person name="Pisabarro A.G."/>
            <person name="Kuo A."/>
            <person name="Tritt A."/>
            <person name="Lipzen A."/>
            <person name="He G."/>
            <person name="Yan M."/>
            <person name="Ng V."/>
            <person name="Cullen D."/>
            <person name="Martin F."/>
            <person name="Rosso M.-N."/>
            <person name="Henrissat B."/>
            <person name="Hibbett D."/>
            <person name="Martinez A.T."/>
            <person name="Grigoriev I.V."/>
        </authorList>
    </citation>
    <scope>NUCLEOTIDE SEQUENCE</scope>
    <source>
        <strain evidence="1">CBS 247.69</strain>
    </source>
</reference>
<dbReference type="Proteomes" id="UP000807353">
    <property type="component" value="Unassembled WGS sequence"/>
</dbReference>
<comment type="caution">
    <text evidence="1">The sequence shown here is derived from an EMBL/GenBank/DDBJ whole genome shotgun (WGS) entry which is preliminary data.</text>
</comment>
<dbReference type="Pfam" id="PF07081">
    <property type="entry name" value="DUF1349"/>
    <property type="match status" value="1"/>
</dbReference>
<dbReference type="EMBL" id="MU150268">
    <property type="protein sequence ID" value="KAF9462798.1"/>
    <property type="molecule type" value="Genomic_DNA"/>
</dbReference>
<evidence type="ECO:0000313" key="2">
    <source>
        <dbReference type="Proteomes" id="UP000807353"/>
    </source>
</evidence>
<dbReference type="OrthoDB" id="42525at2759"/>
<dbReference type="PANTHER" id="PTHR35332">
    <property type="entry name" value="REGULATION OF ENOLASE PROTEIN 1"/>
    <property type="match status" value="1"/>
</dbReference>
<organism evidence="1 2">
    <name type="scientific">Collybia nuda</name>
    <dbReference type="NCBI Taxonomy" id="64659"/>
    <lineage>
        <taxon>Eukaryota</taxon>
        <taxon>Fungi</taxon>
        <taxon>Dikarya</taxon>
        <taxon>Basidiomycota</taxon>
        <taxon>Agaricomycotina</taxon>
        <taxon>Agaricomycetes</taxon>
        <taxon>Agaricomycetidae</taxon>
        <taxon>Agaricales</taxon>
        <taxon>Tricholomatineae</taxon>
        <taxon>Clitocybaceae</taxon>
        <taxon>Collybia</taxon>
    </lineage>
</organism>